<dbReference type="EMBL" id="CP017420">
    <property type="protein sequence ID" value="AOV02095.1"/>
    <property type="molecule type" value="Genomic_DNA"/>
</dbReference>
<dbReference type="InterPro" id="IPR014262">
    <property type="entry name" value="HAF_rpt"/>
</dbReference>
<sequence>MRMTVPAFYFPLVLTSGLMLASSMAQAGPMQDIGTASGPQCAGLDVNNSGYVVGACAEANGSASGFVALAPGSAVDLAHLVDGRNCVAGAITNVGRLVGWCMNSNSLPTGVVWNATAPTTVQALQALAGGVRTKVTALSQSGAVAGVSLNADNTALPVMWRNNETTARTLPAGLLGLVATNCVPADVDDHSVNPTMPNIVGNCPGSSGRPQPVLWSPGLLGTYASAALPLPADALHCRASQVVNSRILGHCDFGAQGGHAVLWSNPASAPLVLSTGAQRSSAKTLNANGRVIGKYSNTNGDPVPFHWDTTTNVRTDIPAPTGGMHASVSDIGDNGNVVGSSEMGDGTRHAFKWTLAGGSVDLGTLPGGKNSGAIALSQDGCYLTGGSETGSGQDTHAFVQNLCAP</sequence>
<organism evidence="2 3">
    <name type="scientific">Delftia tsuruhatensis</name>
    <dbReference type="NCBI Taxonomy" id="180282"/>
    <lineage>
        <taxon>Bacteria</taxon>
        <taxon>Pseudomonadati</taxon>
        <taxon>Pseudomonadota</taxon>
        <taxon>Betaproteobacteria</taxon>
        <taxon>Burkholderiales</taxon>
        <taxon>Comamonadaceae</taxon>
        <taxon>Delftia</taxon>
    </lineage>
</organism>
<feature type="signal peptide" evidence="1">
    <location>
        <begin position="1"/>
        <end position="27"/>
    </location>
</feature>
<keyword evidence="1" id="KW-0732">Signal</keyword>
<keyword evidence="3" id="KW-1185">Reference proteome</keyword>
<feature type="chain" id="PRO_5045784138" evidence="1">
    <location>
        <begin position="28"/>
        <end position="405"/>
    </location>
</feature>
<gene>
    <name evidence="2" type="ORF">BI380_12490</name>
</gene>
<proteinExistence type="predicted"/>
<dbReference type="Proteomes" id="UP000095607">
    <property type="component" value="Chromosome"/>
</dbReference>
<name>A0ABM6E400_9BURK</name>
<dbReference type="NCBIfam" id="TIGR02913">
    <property type="entry name" value="HAF_rpt"/>
    <property type="match status" value="1"/>
</dbReference>
<reference evidence="2 3" key="1">
    <citation type="submission" date="2016-09" db="EMBL/GenBank/DDBJ databases">
        <title>Complete genome sequence of Deltia acidovorans CM13 isolated from murine proximal colonic tissue.</title>
        <authorList>
            <person name="Saffarian A."/>
        </authorList>
    </citation>
    <scope>NUCLEOTIDE SEQUENCE [LARGE SCALE GENOMIC DNA]</scope>
    <source>
        <strain evidence="2 3">CM13</strain>
    </source>
</reference>
<evidence type="ECO:0000313" key="3">
    <source>
        <dbReference type="Proteomes" id="UP000095607"/>
    </source>
</evidence>
<protein>
    <submittedName>
        <fullName evidence="2">HAF family protein</fullName>
    </submittedName>
</protein>
<evidence type="ECO:0000256" key="1">
    <source>
        <dbReference type="SAM" id="SignalP"/>
    </source>
</evidence>
<accession>A0ABM6E400</accession>
<evidence type="ECO:0000313" key="2">
    <source>
        <dbReference type="EMBL" id="AOV02095.1"/>
    </source>
</evidence>